<evidence type="ECO:0000256" key="1">
    <source>
        <dbReference type="SAM" id="MobiDB-lite"/>
    </source>
</evidence>
<dbReference type="Proteomes" id="UP001244341">
    <property type="component" value="Chromosome 16b"/>
</dbReference>
<feature type="compositionally biased region" description="Low complexity" evidence="1">
    <location>
        <begin position="124"/>
        <end position="134"/>
    </location>
</feature>
<keyword evidence="3" id="KW-1185">Reference proteome</keyword>
<reference evidence="2 3" key="1">
    <citation type="submission" date="2023-05" db="EMBL/GenBank/DDBJ databases">
        <title>A 100% complete, gapless, phased diploid assembly of the Scenedesmus obliquus UTEX 3031 genome.</title>
        <authorList>
            <person name="Biondi T.C."/>
            <person name="Hanschen E.R."/>
            <person name="Kwon T."/>
            <person name="Eng W."/>
            <person name="Kruse C.P.S."/>
            <person name="Koehler S.I."/>
            <person name="Kunde Y."/>
            <person name="Gleasner C.D."/>
            <person name="You Mak K.T."/>
            <person name="Polle J."/>
            <person name="Hovde B.T."/>
            <person name="Starkenburg S.R."/>
        </authorList>
    </citation>
    <scope>NUCLEOTIDE SEQUENCE [LARGE SCALE GENOMIC DNA]</scope>
    <source>
        <strain evidence="2 3">DOE0152z</strain>
    </source>
</reference>
<organism evidence="2 3">
    <name type="scientific">Tetradesmus obliquus</name>
    <name type="common">Green alga</name>
    <name type="synonym">Acutodesmus obliquus</name>
    <dbReference type="NCBI Taxonomy" id="3088"/>
    <lineage>
        <taxon>Eukaryota</taxon>
        <taxon>Viridiplantae</taxon>
        <taxon>Chlorophyta</taxon>
        <taxon>core chlorophytes</taxon>
        <taxon>Chlorophyceae</taxon>
        <taxon>CS clade</taxon>
        <taxon>Sphaeropleales</taxon>
        <taxon>Scenedesmaceae</taxon>
        <taxon>Tetradesmus</taxon>
    </lineage>
</organism>
<protein>
    <recommendedName>
        <fullName evidence="4">Symplekin/Pta1 N-terminal domain-containing protein</fullName>
    </recommendedName>
</protein>
<sequence length="276" mass="28775">MGRVVSSSRLSLGQGGRQRLVLIAAAQIAGVSAETMEGRMQELLLLLPDLSSLLPSLHPRVLAALGSDTQGVAQKLIKLRLLFPAADVSQMISRRPTLLLDEHFEQVEEARAKLVARLAPQPGSSSSDSSSSSDAAQPNMLGTTGGSSSSEQGPQANAAATAAAAAAAAAGVMVGGGAGTTPLLDGLVSRQPLLLVRDVDCLLDELERLLPAVDVLPALVADPDLVTSIMCNRNLSLWLMPGTRVLSLLQNNPDMLLMVQRGSRQLGPGAEFMSPY</sequence>
<dbReference type="EMBL" id="CP126223">
    <property type="protein sequence ID" value="WIA23703.1"/>
    <property type="molecule type" value="Genomic_DNA"/>
</dbReference>
<name>A0ABY8UVZ4_TETOB</name>
<accession>A0ABY8UVZ4</accession>
<gene>
    <name evidence="2" type="ORF">OEZ85_000392</name>
</gene>
<evidence type="ECO:0000313" key="2">
    <source>
        <dbReference type="EMBL" id="WIA23703.1"/>
    </source>
</evidence>
<evidence type="ECO:0000313" key="3">
    <source>
        <dbReference type="Proteomes" id="UP001244341"/>
    </source>
</evidence>
<feature type="region of interest" description="Disordered" evidence="1">
    <location>
        <begin position="118"/>
        <end position="155"/>
    </location>
</feature>
<feature type="compositionally biased region" description="Low complexity" evidence="1">
    <location>
        <begin position="146"/>
        <end position="155"/>
    </location>
</feature>
<evidence type="ECO:0008006" key="4">
    <source>
        <dbReference type="Google" id="ProtNLM"/>
    </source>
</evidence>
<proteinExistence type="predicted"/>